<feature type="compositionally biased region" description="Low complexity" evidence="1">
    <location>
        <begin position="287"/>
        <end position="298"/>
    </location>
</feature>
<feature type="compositionally biased region" description="Polar residues" evidence="1">
    <location>
        <begin position="341"/>
        <end position="352"/>
    </location>
</feature>
<comment type="caution">
    <text evidence="2">The sequence shown here is derived from an EMBL/GenBank/DDBJ whole genome shotgun (WGS) entry which is preliminary data.</text>
</comment>
<organism evidence="2 3">
    <name type="scientific">Natrinema hispanicum</name>
    <dbReference type="NCBI Taxonomy" id="392421"/>
    <lineage>
        <taxon>Archaea</taxon>
        <taxon>Methanobacteriati</taxon>
        <taxon>Methanobacteriota</taxon>
        <taxon>Stenosarchaea group</taxon>
        <taxon>Halobacteria</taxon>
        <taxon>Halobacteriales</taxon>
        <taxon>Natrialbaceae</taxon>
        <taxon>Natrinema</taxon>
    </lineage>
</organism>
<feature type="compositionally biased region" description="Gly residues" evidence="1">
    <location>
        <begin position="255"/>
        <end position="273"/>
    </location>
</feature>
<dbReference type="Proteomes" id="UP000291097">
    <property type="component" value="Unassembled WGS sequence"/>
</dbReference>
<dbReference type="AlphaFoldDB" id="A0A482Y8S1"/>
<accession>A0A482Y8S1</accession>
<feature type="compositionally biased region" description="Low complexity" evidence="1">
    <location>
        <begin position="353"/>
        <end position="369"/>
    </location>
</feature>
<feature type="region of interest" description="Disordered" evidence="1">
    <location>
        <begin position="244"/>
        <end position="374"/>
    </location>
</feature>
<evidence type="ECO:0000313" key="3">
    <source>
        <dbReference type="Proteomes" id="UP000291097"/>
    </source>
</evidence>
<evidence type="ECO:0000256" key="1">
    <source>
        <dbReference type="SAM" id="MobiDB-lite"/>
    </source>
</evidence>
<gene>
    <name evidence="2" type="ORF">BDK88_2123</name>
</gene>
<feature type="compositionally biased region" description="Acidic residues" evidence="1">
    <location>
        <begin position="299"/>
        <end position="317"/>
    </location>
</feature>
<dbReference type="EMBL" id="SHMP01000004">
    <property type="protein sequence ID" value="RZV10916.1"/>
    <property type="molecule type" value="Genomic_DNA"/>
</dbReference>
<dbReference type="OrthoDB" id="206466at2157"/>
<proteinExistence type="predicted"/>
<name>A0A482Y8S1_9EURY</name>
<sequence>MRTSALQVVSVCLIVLASVSLAAPVASESDYDLEVVDSISTPEETIEIEGTEYPVDGVGVIKPGEPIEIEVTSQEQYSIYLYNTDEKAEFSNVWTADKTRVAMGTEDDALDTSTLEPGTYMLSLEPRGQGRQAVYPVVVEEFDLSVDHPTSATVNEEINVTASIEPTDAATNVDTVDVAIWNEANDDGKNITLGAEGDGTYSTTTNLSDFDEGEYHVYGAVQGDEEAQGYPTIVAIDNGETLTVTADDTDEDDGTGSGGGSSGGGGGGGGSGGVASPDDSVSEDDTNSSNSSTDQSNESVDDDSVTEDSSNESETDTNETSVSGSDTESENETNSDNESTQETPGQDQVLNPNNDTETSNESTNTDTDSVGTPGFFPVVTVFALLLVGYRQTQ</sequence>
<protein>
    <submittedName>
        <fullName evidence="2">GBS Bsp-like repeat-containing protein</fullName>
    </submittedName>
</protein>
<reference evidence="2 3" key="1">
    <citation type="submission" date="2019-02" db="EMBL/GenBank/DDBJ databases">
        <title>Genomic Encyclopedia of Archaeal and Bacterial Type Strains, Phase II (KMG-II): from individual species to whole genera.</title>
        <authorList>
            <person name="Goeker M."/>
        </authorList>
    </citation>
    <scope>NUCLEOTIDE SEQUENCE [LARGE SCALE GENOMIC DNA]</scope>
    <source>
        <strain evidence="2 3">DSM 18328</strain>
    </source>
</reference>
<dbReference type="Gene3D" id="2.60.40.3760">
    <property type="match status" value="1"/>
</dbReference>
<evidence type="ECO:0000313" key="2">
    <source>
        <dbReference type="EMBL" id="RZV10916.1"/>
    </source>
</evidence>